<dbReference type="SUPFAM" id="SSF50800">
    <property type="entry name" value="PK beta-barrel domain-like"/>
    <property type="match status" value="1"/>
</dbReference>
<dbReference type="PANTHER" id="PTHR14237:SF19">
    <property type="entry name" value="MITOCHONDRIAL AMIDOXIME REDUCING COMPONENT 1"/>
    <property type="match status" value="1"/>
</dbReference>
<dbReference type="OrthoDB" id="17255at2759"/>
<sequence>MMEKITSLATSLFSSSSTVETADSNFTATVSSIFIYPIKSCRGISVPQAIVTPTGFLWDRNWMVVNSKGRAYTQRTEPRLALVSIQFSPNHVYDEQQHEISLPTQESYYMLINGPEMDTLKVGLNQNGELVDDVSVWEWSGSAYDQGLEASNWFTDFLGKPSRLVRFRHDSEVRLADPNYVMEQKIAFSDVVPFMLASQDSLDHLNRHLEEPVLINRFRPNFLVEGCVAFGEDLWKRILIGKLRFQIVQLCSRCKVPTIDQETGLIGSEPTEILKKIHSAKSLRIAAASPNSKVFFGQNLVCKDPSSPTESKIVRVGDPIYVLEKFSSIIDVPI</sequence>
<dbReference type="Pfam" id="PF03476">
    <property type="entry name" value="MOSC_N"/>
    <property type="match status" value="1"/>
</dbReference>
<proteinExistence type="predicted"/>
<dbReference type="InterPro" id="IPR005303">
    <property type="entry name" value="MOCOS_middle"/>
</dbReference>
<keyword evidence="3" id="KW-1185">Reference proteome</keyword>
<dbReference type="InterPro" id="IPR011037">
    <property type="entry name" value="Pyrv_Knase-like_insert_dom_sf"/>
</dbReference>
<dbReference type="AlphaFoldDB" id="A0A0K9NYS3"/>
<organism evidence="2 3">
    <name type="scientific">Zostera marina</name>
    <name type="common">Eelgrass</name>
    <dbReference type="NCBI Taxonomy" id="29655"/>
    <lineage>
        <taxon>Eukaryota</taxon>
        <taxon>Viridiplantae</taxon>
        <taxon>Streptophyta</taxon>
        <taxon>Embryophyta</taxon>
        <taxon>Tracheophyta</taxon>
        <taxon>Spermatophyta</taxon>
        <taxon>Magnoliopsida</taxon>
        <taxon>Liliopsida</taxon>
        <taxon>Zosteraceae</taxon>
        <taxon>Zostera</taxon>
    </lineage>
</organism>
<dbReference type="PROSITE" id="PS51340">
    <property type="entry name" value="MOSC"/>
    <property type="match status" value="1"/>
</dbReference>
<protein>
    <submittedName>
        <fullName evidence="2">MOSC domain-containing protein</fullName>
    </submittedName>
</protein>
<evidence type="ECO:0000313" key="3">
    <source>
        <dbReference type="Proteomes" id="UP000036987"/>
    </source>
</evidence>
<dbReference type="Pfam" id="PF03473">
    <property type="entry name" value="MOSC"/>
    <property type="match status" value="1"/>
</dbReference>
<dbReference type="GO" id="GO:0032787">
    <property type="term" value="P:monocarboxylic acid metabolic process"/>
    <property type="evidence" value="ECO:0007669"/>
    <property type="project" value="UniProtKB-ARBA"/>
</dbReference>
<dbReference type="PANTHER" id="PTHR14237">
    <property type="entry name" value="MOLYBDOPTERIN COFACTOR SULFURASE MOSC"/>
    <property type="match status" value="1"/>
</dbReference>
<dbReference type="OMA" id="ARQYPQM"/>
<accession>A0A0K9NYS3</accession>
<evidence type="ECO:0000259" key="1">
    <source>
        <dbReference type="PROSITE" id="PS51340"/>
    </source>
</evidence>
<comment type="caution">
    <text evidence="2">The sequence shown here is derived from an EMBL/GenBank/DDBJ whole genome shotgun (WGS) entry which is preliminary data.</text>
</comment>
<name>A0A0K9NYS3_ZOSMR</name>
<dbReference type="STRING" id="29655.A0A0K9NYS3"/>
<dbReference type="GO" id="GO:0030170">
    <property type="term" value="F:pyridoxal phosphate binding"/>
    <property type="evidence" value="ECO:0007669"/>
    <property type="project" value="InterPro"/>
</dbReference>
<feature type="domain" description="MOSC" evidence="1">
    <location>
        <begin position="162"/>
        <end position="323"/>
    </location>
</feature>
<dbReference type="Proteomes" id="UP000036987">
    <property type="component" value="Unassembled WGS sequence"/>
</dbReference>
<dbReference type="SUPFAM" id="SSF141673">
    <property type="entry name" value="MOSC N-terminal domain-like"/>
    <property type="match status" value="1"/>
</dbReference>
<dbReference type="EMBL" id="LFYR01001529">
    <property type="protein sequence ID" value="KMZ61117.1"/>
    <property type="molecule type" value="Genomic_DNA"/>
</dbReference>
<dbReference type="GO" id="GO:0030151">
    <property type="term" value="F:molybdenum ion binding"/>
    <property type="evidence" value="ECO:0007669"/>
    <property type="project" value="InterPro"/>
</dbReference>
<dbReference type="GO" id="GO:0003824">
    <property type="term" value="F:catalytic activity"/>
    <property type="evidence" value="ECO:0007669"/>
    <property type="project" value="InterPro"/>
</dbReference>
<evidence type="ECO:0000313" key="2">
    <source>
        <dbReference type="EMBL" id="KMZ61117.1"/>
    </source>
</evidence>
<dbReference type="InterPro" id="IPR005302">
    <property type="entry name" value="MoCF_Sase_C"/>
</dbReference>
<gene>
    <name evidence="2" type="ORF">ZOSMA_54G00480</name>
</gene>
<reference evidence="3" key="1">
    <citation type="journal article" date="2016" name="Nature">
        <title>The genome of the seagrass Zostera marina reveals angiosperm adaptation to the sea.</title>
        <authorList>
            <person name="Olsen J.L."/>
            <person name="Rouze P."/>
            <person name="Verhelst B."/>
            <person name="Lin Y.-C."/>
            <person name="Bayer T."/>
            <person name="Collen J."/>
            <person name="Dattolo E."/>
            <person name="De Paoli E."/>
            <person name="Dittami S."/>
            <person name="Maumus F."/>
            <person name="Michel G."/>
            <person name="Kersting A."/>
            <person name="Lauritano C."/>
            <person name="Lohaus R."/>
            <person name="Toepel M."/>
            <person name="Tonon T."/>
            <person name="Vanneste K."/>
            <person name="Amirebrahimi M."/>
            <person name="Brakel J."/>
            <person name="Bostroem C."/>
            <person name="Chovatia M."/>
            <person name="Grimwood J."/>
            <person name="Jenkins J.W."/>
            <person name="Jueterbock A."/>
            <person name="Mraz A."/>
            <person name="Stam W.T."/>
            <person name="Tice H."/>
            <person name="Bornberg-Bauer E."/>
            <person name="Green P.J."/>
            <person name="Pearson G.A."/>
            <person name="Procaccini G."/>
            <person name="Duarte C.M."/>
            <person name="Schmutz J."/>
            <person name="Reusch T.B.H."/>
            <person name="Van de Peer Y."/>
        </authorList>
    </citation>
    <scope>NUCLEOTIDE SEQUENCE [LARGE SCALE GENOMIC DNA]</scope>
    <source>
        <strain evidence="3">cv. Finnish</strain>
    </source>
</reference>